<dbReference type="Proteomes" id="UP001347796">
    <property type="component" value="Unassembled WGS sequence"/>
</dbReference>
<accession>A0AAN8PTX5</accession>
<protein>
    <recommendedName>
        <fullName evidence="1">Coiled-coil protein 142 C-terminal domain-containing protein</fullName>
    </recommendedName>
</protein>
<dbReference type="PANTHER" id="PTHR21436:SF2">
    <property type="entry name" value="COILED-COIL DOMAIN-CONTAINING PROTEIN 142"/>
    <property type="match status" value="1"/>
</dbReference>
<dbReference type="PANTHER" id="PTHR21436">
    <property type="entry name" value="COILED-COIL DOMAIN-CONTAINING PROTEIN 142"/>
    <property type="match status" value="1"/>
</dbReference>
<evidence type="ECO:0000259" key="1">
    <source>
        <dbReference type="Pfam" id="PF14923"/>
    </source>
</evidence>
<dbReference type="Pfam" id="PF14923">
    <property type="entry name" value="CCDC142"/>
    <property type="match status" value="1"/>
</dbReference>
<evidence type="ECO:0000313" key="3">
    <source>
        <dbReference type="Proteomes" id="UP001347796"/>
    </source>
</evidence>
<organism evidence="2 3">
    <name type="scientific">Patella caerulea</name>
    <name type="common">Rayed Mediterranean limpet</name>
    <dbReference type="NCBI Taxonomy" id="87958"/>
    <lineage>
        <taxon>Eukaryota</taxon>
        <taxon>Metazoa</taxon>
        <taxon>Spiralia</taxon>
        <taxon>Lophotrochozoa</taxon>
        <taxon>Mollusca</taxon>
        <taxon>Gastropoda</taxon>
        <taxon>Patellogastropoda</taxon>
        <taxon>Patelloidea</taxon>
        <taxon>Patellidae</taxon>
        <taxon>Patella</taxon>
    </lineage>
</organism>
<gene>
    <name evidence="2" type="ORF">SNE40_007605</name>
</gene>
<proteinExistence type="predicted"/>
<dbReference type="InterPro" id="IPR026700">
    <property type="entry name" value="CCDC142"/>
</dbReference>
<name>A0AAN8PTX5_PATCE</name>
<feature type="domain" description="Coiled-coil protein 142 C-terminal" evidence="1">
    <location>
        <begin position="517"/>
        <end position="965"/>
    </location>
</feature>
<evidence type="ECO:0000313" key="2">
    <source>
        <dbReference type="EMBL" id="KAK6185352.1"/>
    </source>
</evidence>
<dbReference type="AlphaFoldDB" id="A0AAN8PTX5"/>
<reference evidence="2 3" key="1">
    <citation type="submission" date="2024-01" db="EMBL/GenBank/DDBJ databases">
        <title>The genome of the rayed Mediterranean limpet Patella caerulea (Linnaeus, 1758).</title>
        <authorList>
            <person name="Anh-Thu Weber A."/>
            <person name="Halstead-Nussloch G."/>
        </authorList>
    </citation>
    <scope>NUCLEOTIDE SEQUENCE [LARGE SCALE GENOMIC DNA]</scope>
    <source>
        <strain evidence="2">AATW-2023a</strain>
        <tissue evidence="2">Whole specimen</tissue>
    </source>
</reference>
<dbReference type="EMBL" id="JAZGQO010000006">
    <property type="protein sequence ID" value="KAK6185352.1"/>
    <property type="molecule type" value="Genomic_DNA"/>
</dbReference>
<sequence>MYDPEGSHGGKGSHRRRLPPIHAIGKMQTVDMDEPPDIPMEIYGYEADGDLSYSSALETFFDANDAEESIKQLRKAFHVVNPGRYALRKSPDTGGGHFVHCPRSPLLGRHYAELRKLMENRARIEFVRDCMHKVRAAAAYVEELEGLVHCEYRTAYAIRHGCASEAPVSKLYCLNALCEDLRIHVNHWNTIKQKLNSNKWLQINLGFLSLEIDYVKRMLTTLCDRAIWWLDKLIVTGFEVFAHCDVEKLTPEVLWNVTRGLEEFNTIAQSLRSVTVVEGSTILQSLLPAKYLFNMSCLHLDPSFSNFPCNLSHSVKGIPFSKVLTLLAKERSRYAASITHRFFTANDDFIKILKMGNLPVFAWNTDNENKNTNSNQVSKNDIIFHDTSDYHTATGSNTSLSAAILKIGTLRVPDLSLYMSPLVDFSRKEQEFTENFLLVVCNSTNLLRKNDSTKKVRHKDGKDGKATFSPVVGRPPRIQGDMPVLSRSDSRRKTVSWGDNADCSVRNQIVSKYMDIMWMWFGQNLDLCLDEPSWEIHKNMLKSEFGSILVCNDTLIAVLRHMMEHACMKDIFPVGSVQPLLKVAHRLTNLSAYSAWDTALCSAVSSQAVDKCYPCPLANGEYSTNTARLLRDSYRPLLILFHDMLRDLGMIDLDNNNMLPKLELDHGLQLAAGISCRLLSTCQSTHVWCTSKTEQFLASWAVNPLLLIVQADLRILVDETKQAAFLLQTLNSQLGAQHVLCNHISAEQINYFYLSINKLNSQLQSLSGASMKTFSKKLKSRSYSLFEETMPPAKSWKRKTTSDFPVEANPYVEQVLESVLEPVIEGVSKLKLPSQISVISLATKAICEAWTTVVLKEKIKFSVTGAQQLNADFTYLRTWLSEYISNPGVKQSILELPIFKYLNGIIIILKKQPRKRGVSRFRDPCSVDDLRCDNTNTVQDVEGSSLAVAGMDMENTQDESDIYNVPNMEDWMALRVHGGSRSWKLPFCFSGKVTEG</sequence>
<comment type="caution">
    <text evidence="2">The sequence shown here is derived from an EMBL/GenBank/DDBJ whole genome shotgun (WGS) entry which is preliminary data.</text>
</comment>
<keyword evidence="3" id="KW-1185">Reference proteome</keyword>
<dbReference type="InterPro" id="IPR055350">
    <property type="entry name" value="CCDC142_C"/>
</dbReference>